<dbReference type="AlphaFoldDB" id="A0A3A6PXI6"/>
<dbReference type="Gene3D" id="2.130.10.10">
    <property type="entry name" value="YVTN repeat-like/Quinoprotein amine dehydrogenase"/>
    <property type="match status" value="1"/>
</dbReference>
<dbReference type="InterPro" id="IPR015943">
    <property type="entry name" value="WD40/YVTN_repeat-like_dom_sf"/>
</dbReference>
<dbReference type="InterPro" id="IPR011047">
    <property type="entry name" value="Quinoprotein_ADH-like_sf"/>
</dbReference>
<dbReference type="Gene3D" id="2.40.128.630">
    <property type="match status" value="1"/>
</dbReference>
<keyword evidence="3" id="KW-1185">Reference proteome</keyword>
<dbReference type="PANTHER" id="PTHR34512:SF30">
    <property type="entry name" value="OUTER MEMBRANE PROTEIN ASSEMBLY FACTOR BAMB"/>
    <property type="match status" value="1"/>
</dbReference>
<dbReference type="SMART" id="SM00564">
    <property type="entry name" value="PQQ"/>
    <property type="match status" value="4"/>
</dbReference>
<feature type="domain" description="Pyrrolo-quinoline quinone repeat" evidence="1">
    <location>
        <begin position="37"/>
        <end position="170"/>
    </location>
</feature>
<name>A0A3A6PXI6_9EURY</name>
<dbReference type="PROSITE" id="PS51257">
    <property type="entry name" value="PROKAR_LIPOPROTEIN"/>
    <property type="match status" value="1"/>
</dbReference>
<protein>
    <recommendedName>
        <fullName evidence="1">Pyrrolo-quinoline quinone repeat domain-containing protein</fullName>
    </recommendedName>
</protein>
<evidence type="ECO:0000259" key="1">
    <source>
        <dbReference type="Pfam" id="PF13360"/>
    </source>
</evidence>
<dbReference type="OrthoDB" id="8638at2157"/>
<comment type="caution">
    <text evidence="2">The sequence shown here is derived from an EMBL/GenBank/DDBJ whole genome shotgun (WGS) entry which is preliminary data.</text>
</comment>
<proteinExistence type="predicted"/>
<dbReference type="RefSeq" id="WP_120100909.1">
    <property type="nucleotide sequence ID" value="NZ_QKNY01000004.1"/>
</dbReference>
<dbReference type="PANTHER" id="PTHR34512">
    <property type="entry name" value="CELL SURFACE PROTEIN"/>
    <property type="match status" value="1"/>
</dbReference>
<dbReference type="EMBL" id="QKNY01000004">
    <property type="protein sequence ID" value="RJX44429.1"/>
    <property type="molecule type" value="Genomic_DNA"/>
</dbReference>
<reference evidence="2 3" key="1">
    <citation type="submission" date="2018-06" db="EMBL/GenBank/DDBJ databases">
        <title>Halonotius sp. F13-13 a new haloarchaeeon isolated from a solar saltern from Isla Cristina, Huelva, Spain.</title>
        <authorList>
            <person name="Duran-Viseras A."/>
            <person name="Sanchez-Porro C."/>
            <person name="Ventosa A."/>
        </authorList>
    </citation>
    <scope>NUCLEOTIDE SEQUENCE [LARGE SCALE GENOMIC DNA]</scope>
    <source>
        <strain evidence="2 3">F13-13</strain>
    </source>
</reference>
<evidence type="ECO:0000313" key="2">
    <source>
        <dbReference type="EMBL" id="RJX44429.1"/>
    </source>
</evidence>
<sequence>MKRRTLLAACSTGLFSGCIQFTQGQSNSNGGFTGTTWEFEADAPLTSPVSDGETVYVGSLNQSLFAINRTTGETEWSVSSEQFSSSELTMANPFILEDSIVAQTDQDIVRIDKDSGEVQAAMTGYPGAEFATVSAEMVVGEEVGEGVTAYESIEGPRLWQSGISTGYGHTYSPLIGDDIVLFATVSDYVNSPDADRDKDTRVFALDKDSGQKRWDFTPDDFIGRSAGIAYTLYDDIVVVDNEGKIFGLSGTDGSVLWEDEIERRGSGSSAPQPIPFEGNFWLVSGDIVSFQFETGTTNWTVSPESIHLTSKPPTQESMTWVPTGDFFEPSAITSISQDGTIGDTYDFPQSFEKSPAVDAGSVFISHSDGVLRAYDNLSRYQ</sequence>
<dbReference type="Pfam" id="PF13360">
    <property type="entry name" value="PQQ_2"/>
    <property type="match status" value="1"/>
</dbReference>
<evidence type="ECO:0000313" key="3">
    <source>
        <dbReference type="Proteomes" id="UP000276588"/>
    </source>
</evidence>
<organism evidence="2 3">
    <name type="scientific">Halonotius aquaticus</name>
    <dbReference type="NCBI Taxonomy" id="2216978"/>
    <lineage>
        <taxon>Archaea</taxon>
        <taxon>Methanobacteriati</taxon>
        <taxon>Methanobacteriota</taxon>
        <taxon>Stenosarchaea group</taxon>
        <taxon>Halobacteria</taxon>
        <taxon>Halobacteriales</taxon>
        <taxon>Haloferacaceae</taxon>
        <taxon>Halonotius</taxon>
    </lineage>
</organism>
<dbReference type="SUPFAM" id="SSF50998">
    <property type="entry name" value="Quinoprotein alcohol dehydrogenase-like"/>
    <property type="match status" value="2"/>
</dbReference>
<dbReference type="InterPro" id="IPR002372">
    <property type="entry name" value="PQQ_rpt_dom"/>
</dbReference>
<accession>A0A3A6PXI6</accession>
<gene>
    <name evidence="2" type="ORF">DM826_02085</name>
</gene>
<dbReference type="InterPro" id="IPR018391">
    <property type="entry name" value="PQQ_b-propeller_rpt"/>
</dbReference>
<dbReference type="Proteomes" id="UP000276588">
    <property type="component" value="Unassembled WGS sequence"/>
</dbReference>